<dbReference type="SUPFAM" id="SSF56762">
    <property type="entry name" value="HydB/Nqo4-like"/>
    <property type="match status" value="1"/>
</dbReference>
<keyword evidence="1" id="KW-0460">Magnesium</keyword>
<feature type="non-terminal residue" evidence="2">
    <location>
        <position position="406"/>
    </location>
</feature>
<name>A0A2M8KCS7_9BACT</name>
<evidence type="ECO:0000256" key="1">
    <source>
        <dbReference type="PIRSR" id="PIRSR601501-1"/>
    </source>
</evidence>
<feature type="binding site" evidence="1">
    <location>
        <position position="366"/>
    </location>
    <ligand>
        <name>Mg(2+)</name>
        <dbReference type="ChEBI" id="CHEBI:18420"/>
    </ligand>
</feature>
<organism evidence="2 3">
    <name type="scientific">Candidatus Portnoybacteria bacterium CG10_big_fil_rev_8_21_14_0_10_38_18</name>
    <dbReference type="NCBI Taxonomy" id="1974813"/>
    <lineage>
        <taxon>Bacteria</taxon>
        <taxon>Candidatus Portnoyibacteriota</taxon>
    </lineage>
</organism>
<comment type="caution">
    <text evidence="2">The sequence shown here is derived from an EMBL/GenBank/DDBJ whole genome shotgun (WGS) entry which is preliminary data.</text>
</comment>
<accession>A0A2M8KCS7</accession>
<comment type="cofactor">
    <cofactor evidence="1">
        <name>Ni(2+)</name>
        <dbReference type="ChEBI" id="CHEBI:49786"/>
    </cofactor>
</comment>
<feature type="binding site" evidence="1">
    <location>
        <position position="63"/>
    </location>
    <ligand>
        <name>Ni(2+)</name>
        <dbReference type="ChEBI" id="CHEBI:49786"/>
    </ligand>
</feature>
<reference evidence="3" key="1">
    <citation type="submission" date="2017-09" db="EMBL/GenBank/DDBJ databases">
        <title>Depth-based differentiation of microbial function through sediment-hosted aquifers and enrichment of novel symbionts in the deep terrestrial subsurface.</title>
        <authorList>
            <person name="Probst A.J."/>
            <person name="Ladd B."/>
            <person name="Jarett J.K."/>
            <person name="Geller-Mcgrath D.E."/>
            <person name="Sieber C.M.K."/>
            <person name="Emerson J.B."/>
            <person name="Anantharaman K."/>
            <person name="Thomas B.C."/>
            <person name="Malmstrom R."/>
            <person name="Stieglmeier M."/>
            <person name="Klingl A."/>
            <person name="Woyke T."/>
            <person name="Ryan C.M."/>
            <person name="Banfield J.F."/>
        </authorList>
    </citation>
    <scope>NUCLEOTIDE SEQUENCE [LARGE SCALE GENOMIC DNA]</scope>
</reference>
<dbReference type="InterPro" id="IPR001501">
    <property type="entry name" value="Ni-dep_hyd_lsu"/>
</dbReference>
<dbReference type="PANTHER" id="PTHR43600:SF4">
    <property type="entry name" value="CYTOSOLIC NIFE-HYDROGENASE, ALPHA SUBUNIT"/>
    <property type="match status" value="1"/>
</dbReference>
<evidence type="ECO:0008006" key="4">
    <source>
        <dbReference type="Google" id="ProtNLM"/>
    </source>
</evidence>
<gene>
    <name evidence="2" type="ORF">COU82_00480</name>
</gene>
<dbReference type="Pfam" id="PF00374">
    <property type="entry name" value="NiFeSe_Hases"/>
    <property type="match status" value="1"/>
</dbReference>
<keyword evidence="1" id="KW-0408">Iron</keyword>
<feature type="binding site" evidence="1">
    <location>
        <position position="41"/>
    </location>
    <ligand>
        <name>Mg(2+)</name>
        <dbReference type="ChEBI" id="CHEBI:18420"/>
    </ligand>
</feature>
<dbReference type="EMBL" id="PFDX01000005">
    <property type="protein sequence ID" value="PJE57718.1"/>
    <property type="molecule type" value="Genomic_DNA"/>
</dbReference>
<dbReference type="PANTHER" id="PTHR43600">
    <property type="entry name" value="COENZYME F420 HYDROGENASE, SUBUNIT ALPHA"/>
    <property type="match status" value="1"/>
</dbReference>
<sequence>MKIRIDHIAKIEGHASFTADIVRGDVKGAKVKIEEGARLFEGILRGRKDEEMPEIVSRICGVCPVVHNLTGFRALENAYDLQPDETSVLLRKLMMLGQLINSHSLHLFFFSLSDFFGFKNDLELINEYPEKTHDAVKIRDVGNKIVEIIGGRSIHPLTPSLGGLRKAPDSEKLKELLKDCKKILPLTFSFGELFIKLKYPDFYRKTSYVSLTHPDEYAVYNGVVKIDRLTMKTEEFLMLVKEYQGPDKVAKRTKFAAKSYMVGALARLNNNRDNLNPEAKKLLEKSGLKFPVYNPFYNILAQAIEIVHCFEESIKLLELLLTGEIKISEPKITSRTGEGIGAIEAPRGTLFYIVKLKDGIVEDVNIITPTAQNLANLEDDLEEFEHIVGFKTLNHEQRADKIKMLI</sequence>
<feature type="binding site" evidence="1">
    <location>
        <position position="63"/>
    </location>
    <ligand>
        <name>Fe cation</name>
        <dbReference type="ChEBI" id="CHEBI:24875"/>
    </ligand>
</feature>
<evidence type="ECO:0000313" key="2">
    <source>
        <dbReference type="EMBL" id="PJE57718.1"/>
    </source>
</evidence>
<dbReference type="AlphaFoldDB" id="A0A2M8KCS7"/>
<keyword evidence="1" id="KW-0533">Nickel</keyword>
<dbReference type="GO" id="GO:0016151">
    <property type="term" value="F:nickel cation binding"/>
    <property type="evidence" value="ECO:0007669"/>
    <property type="project" value="InterPro"/>
</dbReference>
<evidence type="ECO:0000313" key="3">
    <source>
        <dbReference type="Proteomes" id="UP000231648"/>
    </source>
</evidence>
<feature type="binding site" evidence="1">
    <location>
        <position position="60"/>
    </location>
    <ligand>
        <name>Ni(2+)</name>
        <dbReference type="ChEBI" id="CHEBI:49786"/>
    </ligand>
</feature>
<keyword evidence="1" id="KW-0479">Metal-binding</keyword>
<comment type="cofactor">
    <cofactor evidence="1">
        <name>Fe cation</name>
        <dbReference type="ChEBI" id="CHEBI:24875"/>
    </cofactor>
</comment>
<dbReference type="InterPro" id="IPR029014">
    <property type="entry name" value="NiFe-Hase_large"/>
</dbReference>
<dbReference type="Gene3D" id="1.10.645.10">
    <property type="entry name" value="Cytochrome-c3 Hydrogenase, chain B"/>
    <property type="match status" value="1"/>
</dbReference>
<protein>
    <recommendedName>
        <fullName evidence="4">Ni/Fe hydrogenase subunit alpha</fullName>
    </recommendedName>
</protein>
<dbReference type="Proteomes" id="UP000231648">
    <property type="component" value="Unassembled WGS sequence"/>
</dbReference>
<proteinExistence type="predicted"/>